<protein>
    <submittedName>
        <fullName evidence="1">Uncharacterized protein</fullName>
    </submittedName>
</protein>
<dbReference type="KEGG" id="gsb:GSUB_17605"/>
<dbReference type="AlphaFoldDB" id="A0A0B5FJE7"/>
<evidence type="ECO:0000313" key="2">
    <source>
        <dbReference type="Proteomes" id="UP000035036"/>
    </source>
</evidence>
<gene>
    <name evidence="1" type="ORF">GSUB_17605</name>
</gene>
<dbReference type="EMBL" id="CP010312">
    <property type="protein sequence ID" value="AJF08292.1"/>
    <property type="molecule type" value="Genomic_DNA"/>
</dbReference>
<keyword evidence="1" id="KW-0614">Plasmid</keyword>
<dbReference type="HOGENOM" id="CLU_2843642_0_0_7"/>
<evidence type="ECO:0000313" key="1">
    <source>
        <dbReference type="EMBL" id="AJF08292.1"/>
    </source>
</evidence>
<accession>A0A0B5FJE7</accession>
<geneLocation type="plasmid" evidence="1 2">
    <name>pGSUB1</name>
</geneLocation>
<name>A0A0B5FJE7_9BACT</name>
<dbReference type="Proteomes" id="UP000035036">
    <property type="component" value="Plasmid pGSUB1"/>
</dbReference>
<sequence>MPESTQNTDMVIKFKSKQFHVPEGFTAEEYVESLAMIYPQEAANAKLIEESDGVFVLKPLYHEKG</sequence>
<organism evidence="1 2">
    <name type="scientific">Geoalkalibacter subterraneus</name>
    <dbReference type="NCBI Taxonomy" id="483547"/>
    <lineage>
        <taxon>Bacteria</taxon>
        <taxon>Pseudomonadati</taxon>
        <taxon>Thermodesulfobacteriota</taxon>
        <taxon>Desulfuromonadia</taxon>
        <taxon>Desulfuromonadales</taxon>
        <taxon>Geoalkalibacteraceae</taxon>
        <taxon>Geoalkalibacter</taxon>
    </lineage>
</organism>
<proteinExistence type="predicted"/>
<dbReference type="RefSeq" id="WP_040202960.1">
    <property type="nucleotide sequence ID" value="NZ_CP010312.1"/>
</dbReference>
<reference evidence="1 2" key="1">
    <citation type="journal article" date="2015" name="Genome Announc.">
        <title>Genomes of Geoalkalibacter ferrihydriticus Z-0531T and Geoalkalibacter subterraneus Red1T, Two Haloalkaliphilic Metal-Reducing Deltaproteobacteria.</title>
        <authorList>
            <person name="Badalamenti J.P."/>
            <person name="Krajmalnik-Brown R."/>
            <person name="Torres C.I."/>
            <person name="Bond D.R."/>
        </authorList>
    </citation>
    <scope>NUCLEOTIDE SEQUENCE [LARGE SCALE GENOMIC DNA]</scope>
    <source>
        <strain evidence="1 2">Red1</strain>
        <plasmid evidence="2">Plasmid pGSUB1</plasmid>
    </source>
</reference>
<keyword evidence="2" id="KW-1185">Reference proteome</keyword>